<dbReference type="OrthoDB" id="8685330at2759"/>
<dbReference type="EMBL" id="CAJVCH010499816">
    <property type="protein sequence ID" value="CAG7821093.1"/>
    <property type="molecule type" value="Genomic_DNA"/>
</dbReference>
<protein>
    <recommendedName>
        <fullName evidence="9">C2H2-type domain-containing protein</fullName>
    </recommendedName>
</protein>
<evidence type="ECO:0000256" key="8">
    <source>
        <dbReference type="SAM" id="MobiDB-lite"/>
    </source>
</evidence>
<dbReference type="Proteomes" id="UP000708208">
    <property type="component" value="Unassembled WGS sequence"/>
</dbReference>
<evidence type="ECO:0000256" key="2">
    <source>
        <dbReference type="ARBA" id="ARBA00022723"/>
    </source>
</evidence>
<feature type="compositionally biased region" description="Polar residues" evidence="8">
    <location>
        <begin position="506"/>
        <end position="521"/>
    </location>
</feature>
<gene>
    <name evidence="10" type="ORF">AFUS01_LOCUS31450</name>
</gene>
<feature type="compositionally biased region" description="Polar residues" evidence="8">
    <location>
        <begin position="461"/>
        <end position="470"/>
    </location>
</feature>
<keyword evidence="3" id="KW-0677">Repeat</keyword>
<feature type="domain" description="C2H2-type" evidence="9">
    <location>
        <begin position="279"/>
        <end position="306"/>
    </location>
</feature>
<evidence type="ECO:0000256" key="7">
    <source>
        <dbReference type="PROSITE-ProRule" id="PRU00042"/>
    </source>
</evidence>
<feature type="compositionally biased region" description="Basic and acidic residues" evidence="8">
    <location>
        <begin position="442"/>
        <end position="453"/>
    </location>
</feature>
<feature type="domain" description="C2H2-type" evidence="9">
    <location>
        <begin position="385"/>
        <end position="409"/>
    </location>
</feature>
<keyword evidence="5" id="KW-0862">Zinc</keyword>
<keyword evidence="4 7" id="KW-0863">Zinc-finger</keyword>
<evidence type="ECO:0000256" key="3">
    <source>
        <dbReference type="ARBA" id="ARBA00022737"/>
    </source>
</evidence>
<feature type="domain" description="C2H2-type" evidence="9">
    <location>
        <begin position="252"/>
        <end position="279"/>
    </location>
</feature>
<dbReference type="InterPro" id="IPR013087">
    <property type="entry name" value="Znf_C2H2_type"/>
</dbReference>
<name>A0A8J2KQ96_9HEXA</name>
<feature type="domain" description="C2H2-type" evidence="9">
    <location>
        <begin position="357"/>
        <end position="384"/>
    </location>
</feature>
<keyword evidence="2" id="KW-0479">Metal-binding</keyword>
<keyword evidence="11" id="KW-1185">Reference proteome</keyword>
<dbReference type="PANTHER" id="PTHR24406">
    <property type="entry name" value="TRANSCRIPTIONAL REPRESSOR CTCFL-RELATED"/>
    <property type="match status" value="1"/>
</dbReference>
<evidence type="ECO:0000259" key="9">
    <source>
        <dbReference type="PROSITE" id="PS50157"/>
    </source>
</evidence>
<comment type="caution">
    <text evidence="10">The sequence shown here is derived from an EMBL/GenBank/DDBJ whole genome shotgun (WGS) entry which is preliminary data.</text>
</comment>
<comment type="subcellular location">
    <subcellularLocation>
        <location evidence="1">Nucleus</location>
    </subcellularLocation>
</comment>
<evidence type="ECO:0000256" key="4">
    <source>
        <dbReference type="ARBA" id="ARBA00022771"/>
    </source>
</evidence>
<evidence type="ECO:0000313" key="10">
    <source>
        <dbReference type="EMBL" id="CAG7821093.1"/>
    </source>
</evidence>
<dbReference type="GO" id="GO:0005634">
    <property type="term" value="C:nucleus"/>
    <property type="evidence" value="ECO:0007669"/>
    <property type="project" value="UniProtKB-SubCell"/>
</dbReference>
<dbReference type="PROSITE" id="PS50157">
    <property type="entry name" value="ZINC_FINGER_C2H2_2"/>
    <property type="match status" value="5"/>
</dbReference>
<dbReference type="PROSITE" id="PS00028">
    <property type="entry name" value="ZINC_FINGER_C2H2_1"/>
    <property type="match status" value="5"/>
</dbReference>
<accession>A0A8J2KQ96</accession>
<feature type="region of interest" description="Disordered" evidence="8">
    <location>
        <begin position="442"/>
        <end position="521"/>
    </location>
</feature>
<feature type="domain" description="C2H2-type" evidence="9">
    <location>
        <begin position="329"/>
        <end position="356"/>
    </location>
</feature>
<sequence length="521" mass="58638">MVTIEELLLRQGQLETEVLCLQDAVQRLAHRIWVLESFIKQKHGELAMDETMLLEPPSEENKDLEHAEPGPHEEEGFVTDFSEFFVPEAAILGASGQQFILTAAPPPPKGNTVIDQGGQNVPDVKPSMDHSLLDNEPEEEMADESVPDAVREETVSVNGANVNDGMDVYDGDHITGDLNLVGHGEEAVIYDVIPTSVSYQDSENIEGSDDLRYVLPPNKHAGTIRIYKPELKSFTRVSSDLEPKEVSGVEKHQCSVCQKVFLRLENLERHLLLHAAVRFRCDECDREFKNVHNLNLHKGKHQRLREKEARARSEKKLPEIDTPVEAEGFKCRHCSLVFNTKSRRQGHERTHKDAKPFSCDVCGLAFKSRSGLADHIIGHKGQRNHFCHICPAGFLRARNLLKHIRFVHSLVQMKTVLDGKRLVEFVTPEQAEKLVEERKNNIEIKDKPTDKNGLKRRSNNRTESSIQVTRGRSKKIPKGGVLDEQVEEYSLTSRTNEPHSVVDDTGGTSTEPSTTNDVCTK</sequence>
<evidence type="ECO:0000256" key="5">
    <source>
        <dbReference type="ARBA" id="ARBA00022833"/>
    </source>
</evidence>
<evidence type="ECO:0000313" key="11">
    <source>
        <dbReference type="Proteomes" id="UP000708208"/>
    </source>
</evidence>
<dbReference type="Pfam" id="PF00096">
    <property type="entry name" value="zf-C2H2"/>
    <property type="match status" value="3"/>
</dbReference>
<evidence type="ECO:0000256" key="6">
    <source>
        <dbReference type="ARBA" id="ARBA00023242"/>
    </source>
</evidence>
<organism evidence="10 11">
    <name type="scientific">Allacma fusca</name>
    <dbReference type="NCBI Taxonomy" id="39272"/>
    <lineage>
        <taxon>Eukaryota</taxon>
        <taxon>Metazoa</taxon>
        <taxon>Ecdysozoa</taxon>
        <taxon>Arthropoda</taxon>
        <taxon>Hexapoda</taxon>
        <taxon>Collembola</taxon>
        <taxon>Symphypleona</taxon>
        <taxon>Sminthuridae</taxon>
        <taxon>Allacma</taxon>
    </lineage>
</organism>
<keyword evidence="6" id="KW-0539">Nucleus</keyword>
<dbReference type="InterPro" id="IPR050888">
    <property type="entry name" value="ZnF_C2H2-type_TF"/>
</dbReference>
<dbReference type="SMART" id="SM00355">
    <property type="entry name" value="ZnF_C2H2"/>
    <property type="match status" value="5"/>
</dbReference>
<dbReference type="GO" id="GO:0008270">
    <property type="term" value="F:zinc ion binding"/>
    <property type="evidence" value="ECO:0007669"/>
    <property type="project" value="UniProtKB-KW"/>
</dbReference>
<reference evidence="10" key="1">
    <citation type="submission" date="2021-06" db="EMBL/GenBank/DDBJ databases">
        <authorList>
            <person name="Hodson N. C."/>
            <person name="Mongue J. A."/>
            <person name="Jaron S. K."/>
        </authorList>
    </citation>
    <scope>NUCLEOTIDE SEQUENCE</scope>
</reference>
<dbReference type="AlphaFoldDB" id="A0A8J2KQ96"/>
<proteinExistence type="predicted"/>
<evidence type="ECO:0000256" key="1">
    <source>
        <dbReference type="ARBA" id="ARBA00004123"/>
    </source>
</evidence>